<dbReference type="GO" id="GO:0016787">
    <property type="term" value="F:hydrolase activity"/>
    <property type="evidence" value="ECO:0007669"/>
    <property type="project" value="UniProtKB-KW"/>
</dbReference>
<evidence type="ECO:0000313" key="1">
    <source>
        <dbReference type="EMBL" id="QIZ70979.1"/>
    </source>
</evidence>
<dbReference type="InterPro" id="IPR029058">
    <property type="entry name" value="AB_hydrolase_fold"/>
</dbReference>
<keyword evidence="2" id="KW-1185">Reference proteome</keyword>
<dbReference type="Proteomes" id="UP000500857">
    <property type="component" value="Chromosome"/>
</dbReference>
<proteinExistence type="predicted"/>
<keyword evidence="1" id="KW-0378">Hydrolase</keyword>
<dbReference type="Gene3D" id="3.40.50.1820">
    <property type="entry name" value="alpha/beta hydrolase"/>
    <property type="match status" value="1"/>
</dbReference>
<dbReference type="SUPFAM" id="SSF53474">
    <property type="entry name" value="alpha/beta-Hydrolases"/>
    <property type="match status" value="1"/>
</dbReference>
<evidence type="ECO:0000313" key="2">
    <source>
        <dbReference type="Proteomes" id="UP000500857"/>
    </source>
</evidence>
<protein>
    <submittedName>
        <fullName evidence="1">Alpha/beta hydrolase</fullName>
    </submittedName>
</protein>
<dbReference type="AlphaFoldDB" id="A0A6H1U039"/>
<gene>
    <name evidence="1" type="ORF">HCG48_10590</name>
</gene>
<reference evidence="1 2" key="1">
    <citation type="submission" date="2020-04" db="EMBL/GenBank/DDBJ databases">
        <authorList>
            <person name="Basu S."/>
            <person name="Maruthanayagam V."/>
            <person name="Chakraborty S."/>
            <person name="Pramanik A."/>
            <person name="Mukherjee J."/>
            <person name="Brink B."/>
        </authorList>
    </citation>
    <scope>NUCLEOTIDE SEQUENCE [LARGE SCALE GENOMIC DNA]</scope>
    <source>
        <strain evidence="1 2">AP17</strain>
    </source>
</reference>
<sequence>MEIDRQPPSDIPTSFVDPKTGRHVLDVIYERFSKPQANSIFDTDDPSIYVKHEVGDRLLGGYRVEAVFEDSKTGFYAEARMPEDREHPPVLVIRGYGSWYPFDGVLQDTPDVFIAELEWQVEAAETLGVGEWIESYYRQDRPPDAIGESLGGKIVQQLAIRYPHALRSVVTFNSLGISSELAQNHQLKNIFHYFTLGEKYAFWANRGDYLPGYCFEISKRGKNWQYRLTQMCLCLDILAVVRSLVQRQRKRVKLWRFARGLFSQFILLKRHNEVILNRDNPVVVATTIARLRNS</sequence>
<organism evidence="1 2">
    <name type="scientific">Oxynema aestuarii AP17</name>
    <dbReference type="NCBI Taxonomy" id="2064643"/>
    <lineage>
        <taxon>Bacteria</taxon>
        <taxon>Bacillati</taxon>
        <taxon>Cyanobacteriota</taxon>
        <taxon>Cyanophyceae</taxon>
        <taxon>Oscillatoriophycideae</taxon>
        <taxon>Oscillatoriales</taxon>
        <taxon>Oscillatoriaceae</taxon>
        <taxon>Oxynema</taxon>
        <taxon>Oxynema aestuarii</taxon>
    </lineage>
</organism>
<dbReference type="EMBL" id="CP051167">
    <property type="protein sequence ID" value="QIZ70979.1"/>
    <property type="molecule type" value="Genomic_DNA"/>
</dbReference>
<dbReference type="RefSeq" id="WP_168569134.1">
    <property type="nucleotide sequence ID" value="NZ_CP051167.1"/>
</dbReference>
<dbReference type="KEGG" id="oxy:HCG48_10590"/>
<name>A0A6H1U039_9CYAN</name>
<accession>A0A6H1U039</accession>